<sequence length="805" mass="89321">MDQSTAAAYAALAIAIFAMFIAIAQVLQQYFVTGQLIRLCDSVVFGGLPGEGRRFWQMSQFRFRVVYKIPQIGLPPDLWPSSVAPSFEQVNTQSPTLSKSVPGESIGEASWAAFYKMAFASCYGSIGYTFVSGDADRCPADLPTIPMQMSLRDCVVVSLMSGMECTAASFDRGAVSMKGSAGTITSAQHPVLGPTVHFSPRSSSEKHTIAWNGTVTRAWLWRVMGNCVVAGQQYNLRARGRIWHGATSRSKKTPDALEELIRVGDAPAEPRKSRHSQDGPWQLVSAELAPAPSPDGNTALLDEISQPEFQPLVRSNDFVHQKLRAQAKTNSSRPTWTRMRMKFVDLDVLDKFGLEYEMDPEDDEAVVVKRWLEPTECRRLFKYTKWSRRRKQRNAEQEADDEPGMDEHNMGQTASEEDARSGQEHTSIHSKTSANSTGRHASLALAPLVRRRNRASGMGILKDTDEPLSGGDDDLPEMQVDGVHIASNEERESFRGSGSDNTSRSTSMDLGARRSWKSKSRDGADGRLINKKQKIRTESDLAFNVSGDTRWFWLAQADIIPGFWATPWRSFSYLHQQVCAPAVAALLEAIPEIWREDGLRYLNCPNLDHPAVSDTAAWMRAGNTTYPAYAHGTNVGTVCAGVFAAISGEDCGFAEPIPAVDLLESYGNQVDKLLPKSQAVCEMRLVELMRLDAWLSMVGRREEIWRGANKLLDNAPLLVDDLITEFEPRLLDIALVEKDEQAKAYADVGRQMVNNLRLSFFSKAEVLYLLVAALRTIKVGQAVLSGADTRMLLEIFEKDVQVYMI</sequence>
<name>A0ACC1QPI3_9HYPO</name>
<dbReference type="EMBL" id="JANAKD010001123">
    <property type="protein sequence ID" value="KAJ3483099.1"/>
    <property type="molecule type" value="Genomic_DNA"/>
</dbReference>
<evidence type="ECO:0000313" key="2">
    <source>
        <dbReference type="Proteomes" id="UP001148737"/>
    </source>
</evidence>
<comment type="caution">
    <text evidence="1">The sequence shown here is derived from an EMBL/GenBank/DDBJ whole genome shotgun (WGS) entry which is preliminary data.</text>
</comment>
<reference evidence="1" key="1">
    <citation type="submission" date="2022-07" db="EMBL/GenBank/DDBJ databases">
        <title>Genome Sequence of Lecanicillium saksenae.</title>
        <authorList>
            <person name="Buettner E."/>
        </authorList>
    </citation>
    <scope>NUCLEOTIDE SEQUENCE</scope>
    <source>
        <strain evidence="1">VT-O1</strain>
    </source>
</reference>
<evidence type="ECO:0000313" key="1">
    <source>
        <dbReference type="EMBL" id="KAJ3483099.1"/>
    </source>
</evidence>
<proteinExistence type="predicted"/>
<organism evidence="1 2">
    <name type="scientific">Lecanicillium saksenae</name>
    <dbReference type="NCBI Taxonomy" id="468837"/>
    <lineage>
        <taxon>Eukaryota</taxon>
        <taxon>Fungi</taxon>
        <taxon>Dikarya</taxon>
        <taxon>Ascomycota</taxon>
        <taxon>Pezizomycotina</taxon>
        <taxon>Sordariomycetes</taxon>
        <taxon>Hypocreomycetidae</taxon>
        <taxon>Hypocreales</taxon>
        <taxon>Cordycipitaceae</taxon>
        <taxon>Lecanicillium</taxon>
    </lineage>
</organism>
<dbReference type="Proteomes" id="UP001148737">
    <property type="component" value="Unassembled WGS sequence"/>
</dbReference>
<gene>
    <name evidence="1" type="ORF">NLG97_g7388</name>
</gene>
<protein>
    <submittedName>
        <fullName evidence="1">Uncharacterized protein</fullName>
    </submittedName>
</protein>
<accession>A0ACC1QPI3</accession>
<keyword evidence="2" id="KW-1185">Reference proteome</keyword>